<dbReference type="EMBL" id="BTSX01000003">
    <property type="protein sequence ID" value="GMS87458.1"/>
    <property type="molecule type" value="Genomic_DNA"/>
</dbReference>
<evidence type="ECO:0000256" key="3">
    <source>
        <dbReference type="SAM" id="MobiDB-lite"/>
    </source>
</evidence>
<feature type="compositionally biased region" description="Basic and acidic residues" evidence="3">
    <location>
        <begin position="84"/>
        <end position="96"/>
    </location>
</feature>
<dbReference type="InterPro" id="IPR016197">
    <property type="entry name" value="Chromo-like_dom_sf"/>
</dbReference>
<dbReference type="SUPFAM" id="SSF54160">
    <property type="entry name" value="Chromo domain-like"/>
    <property type="match status" value="1"/>
</dbReference>
<gene>
    <name evidence="5" type="ORF">PENTCL1PPCAC_9633</name>
</gene>
<keyword evidence="2" id="KW-0539">Nucleus</keyword>
<feature type="compositionally biased region" description="Acidic residues" evidence="3">
    <location>
        <begin position="233"/>
        <end position="243"/>
    </location>
</feature>
<evidence type="ECO:0000313" key="6">
    <source>
        <dbReference type="Proteomes" id="UP001432027"/>
    </source>
</evidence>
<dbReference type="CDD" id="cd00024">
    <property type="entry name" value="CD_CSD"/>
    <property type="match status" value="1"/>
</dbReference>
<evidence type="ECO:0000256" key="1">
    <source>
        <dbReference type="ARBA" id="ARBA00004123"/>
    </source>
</evidence>
<organism evidence="5 6">
    <name type="scientific">Pristionchus entomophagus</name>
    <dbReference type="NCBI Taxonomy" id="358040"/>
    <lineage>
        <taxon>Eukaryota</taxon>
        <taxon>Metazoa</taxon>
        <taxon>Ecdysozoa</taxon>
        <taxon>Nematoda</taxon>
        <taxon>Chromadorea</taxon>
        <taxon>Rhabditida</taxon>
        <taxon>Rhabditina</taxon>
        <taxon>Diplogasteromorpha</taxon>
        <taxon>Diplogasteroidea</taxon>
        <taxon>Neodiplogasteridae</taxon>
        <taxon>Pristionchus</taxon>
    </lineage>
</organism>
<feature type="compositionally biased region" description="Polar residues" evidence="3">
    <location>
        <begin position="105"/>
        <end position="115"/>
    </location>
</feature>
<dbReference type="GO" id="GO:0005634">
    <property type="term" value="C:nucleus"/>
    <property type="evidence" value="ECO:0007669"/>
    <property type="project" value="UniProtKB-SubCell"/>
</dbReference>
<feature type="domain" description="Chromo" evidence="4">
    <location>
        <begin position="25"/>
        <end position="82"/>
    </location>
</feature>
<feature type="non-terminal residue" evidence="5">
    <location>
        <position position="1"/>
    </location>
</feature>
<feature type="non-terminal residue" evidence="5">
    <location>
        <position position="302"/>
    </location>
</feature>
<accession>A0AAV5SZN2</accession>
<name>A0AAV5SZN2_9BILA</name>
<comment type="caution">
    <text evidence="5">The sequence shown here is derived from an EMBL/GenBank/DDBJ whole genome shotgun (WGS) entry which is preliminary data.</text>
</comment>
<dbReference type="PANTHER" id="PTHR22812">
    <property type="entry name" value="CHROMOBOX PROTEIN"/>
    <property type="match status" value="1"/>
</dbReference>
<comment type="subcellular location">
    <subcellularLocation>
        <location evidence="1">Nucleus</location>
    </subcellularLocation>
</comment>
<dbReference type="Gene3D" id="2.40.50.40">
    <property type="match status" value="1"/>
</dbReference>
<sequence>QLHKHLALDAVRMPKKEESSDNEEYEVEGVMGRRKVNGKVEYLLKWKGYVEKTWTPVADCTSCKPLINKFEKENPVTPAADANGGDKRRATRRDTTPDMPAVSEARSSARSTGTRPNYRLPTPDSDVVSSEGSVASVEEMEEDGGEHKGRGRSSLASTPAAAGSANRKKRSSHRVSRALRDSSESDADEGPSTSKNTKRQRSTASPAGSKKSPKNQAAKRAIKPSNGVVTVESESDSDDDDDEQKPGAGKRRKVEARRSPIKREPVNLALDKATPEPRGRGRPKKTVDSDEEEEEKEKSRSS</sequence>
<protein>
    <recommendedName>
        <fullName evidence="4">Chromo domain-containing protein</fullName>
    </recommendedName>
</protein>
<feature type="compositionally biased region" description="Basic residues" evidence="3">
    <location>
        <begin position="166"/>
        <end position="177"/>
    </location>
</feature>
<dbReference type="Pfam" id="PF00385">
    <property type="entry name" value="Chromo"/>
    <property type="match status" value="1"/>
</dbReference>
<dbReference type="SMART" id="SM00298">
    <property type="entry name" value="CHROMO"/>
    <property type="match status" value="1"/>
</dbReference>
<dbReference type="InterPro" id="IPR000953">
    <property type="entry name" value="Chromo/chromo_shadow_dom"/>
</dbReference>
<evidence type="ECO:0000256" key="2">
    <source>
        <dbReference type="ARBA" id="ARBA00023242"/>
    </source>
</evidence>
<dbReference type="PROSITE" id="PS50013">
    <property type="entry name" value="CHROMO_2"/>
    <property type="match status" value="1"/>
</dbReference>
<feature type="region of interest" description="Disordered" evidence="3">
    <location>
        <begin position="1"/>
        <end position="24"/>
    </location>
</feature>
<dbReference type="InterPro" id="IPR051219">
    <property type="entry name" value="Heterochromatin_chromo-domain"/>
</dbReference>
<dbReference type="AlphaFoldDB" id="A0AAV5SZN2"/>
<keyword evidence="6" id="KW-1185">Reference proteome</keyword>
<evidence type="ECO:0000313" key="5">
    <source>
        <dbReference type="EMBL" id="GMS87458.1"/>
    </source>
</evidence>
<dbReference type="InterPro" id="IPR023780">
    <property type="entry name" value="Chromo_domain"/>
</dbReference>
<evidence type="ECO:0000259" key="4">
    <source>
        <dbReference type="PROSITE" id="PS50013"/>
    </source>
</evidence>
<reference evidence="5" key="1">
    <citation type="submission" date="2023-10" db="EMBL/GenBank/DDBJ databases">
        <title>Genome assembly of Pristionchus species.</title>
        <authorList>
            <person name="Yoshida K."/>
            <person name="Sommer R.J."/>
        </authorList>
    </citation>
    <scope>NUCLEOTIDE SEQUENCE</scope>
    <source>
        <strain evidence="5">RS0144</strain>
    </source>
</reference>
<dbReference type="Proteomes" id="UP001432027">
    <property type="component" value="Unassembled WGS sequence"/>
</dbReference>
<proteinExistence type="predicted"/>
<feature type="compositionally biased region" description="Basic and acidic residues" evidence="3">
    <location>
        <begin position="256"/>
        <end position="265"/>
    </location>
</feature>
<feature type="compositionally biased region" description="Low complexity" evidence="3">
    <location>
        <begin position="125"/>
        <end position="137"/>
    </location>
</feature>
<feature type="region of interest" description="Disordered" evidence="3">
    <location>
        <begin position="72"/>
        <end position="302"/>
    </location>
</feature>